<feature type="compositionally biased region" description="Low complexity" evidence="1">
    <location>
        <begin position="1101"/>
        <end position="1115"/>
    </location>
</feature>
<sequence length="1134" mass="122171">MTETAETKPRRGWVKKTGMRLGVGLLLIAGVLAVLFSALIGTRISAPDWVRDRLTTEINEELEGVSLHFGDVAVVLNENLVPRLWLRDVMLRDETGLPIANLSDLQSQVALKPLMRGEVQPSYIKLSGVRLSLRRENTGAVGLSVGQADAPVEEASSLRELIGETEAILLRPGFADLTLIDVENVSVRYDDLRAGRSWSVDGGRLSLTRDDNDLRLRGDFVLLGGRDYATTLEMNYTTQIGETAAELGLNFEDMHARDIAGQSPALAWLSALDAPISGALRVAVEEDGALGPLNATLQIGAGVVKPNEATKPISFDAVRSYFTYDPEDQEILFSELSVDSKWLKTSAEGRANLIGVRQGLPSEIVLQVGLDQIQANPADIYPEPITLGPARMDMRLRLDPFVATLGELSLSDNDVNVVLSGEARAGDDGWTVALDGGVDEIGDAQLLELWPKTLLANARNWIAENVRRATIQNVQLAVRSLPEHKPDVFLGFDFEGLDTQYVKRVPIIENAAGHATLYENQFVLSAQSGSISPAQGGRIDISGTSFEIPDVDMKRTPAQVHLRTQSTITGALSLLDEEPFRFMQKAGRPVTLADGRVDLSGLLKFRMVPKLTTKDVLFDVAGTLRDVRSEVLVPDRVLKANTLDLNVTHEVLKVSGPGLLGQVPFDAQFEALLAEEANGAAKVRGTVELSERFTDEFRINLPPGSVSGSGQADVELDFEKDRPGDFRLSSDLAGIALRLPEIDWALSQGGTGSLSLEGRLGEPPVIDQITLNAAGLEARGNVSLLPSGQLDRASFTRVRAGNWIDAPIELVGRGGNTPPAVRVLGGEIDLRETSVNGGDGEEGTSGRRGQTGPVSLVLDRLIVSDSIALTGFQSDLDMRNGPDGKFTARVNGNTPIEGRVIPRNGRSAFRIQSQDAAGVFASAGLIKQARNGVLDLTLIPGKASGTYEGRLQVTDGMRIKDAPSMAALLNAVSVVGLLEQMGGEGIHFQEVDARFQLAPDRITLYSGSAVGASMGISMDGYYYPENGRMDMQGVLSPVYLVNAVGRLFTRRGEGLIGFNYTIRGSASDPQVGVNPLSVFTPAMFRDLFRRSPPERPDLETSQRASDAAQPDAAAPQDPPSDRFRPPQIEEDGGR</sequence>
<feature type="compositionally biased region" description="Basic and acidic residues" evidence="1">
    <location>
        <begin position="1089"/>
        <end position="1100"/>
    </location>
</feature>
<reference evidence="3 4" key="1">
    <citation type="submission" date="2024-02" db="EMBL/GenBank/DDBJ databases">
        <title>Roseovarius strain W115 nov., isolated from a marine algae.</title>
        <authorList>
            <person name="Lee M.W."/>
            <person name="Lee J.K."/>
            <person name="Kim J.M."/>
            <person name="Choi D.G."/>
            <person name="Baek J.H."/>
            <person name="Bayburt H."/>
            <person name="Jung J.J."/>
            <person name="Han D.M."/>
            <person name="Jeon C.O."/>
        </authorList>
    </citation>
    <scope>NUCLEOTIDE SEQUENCE [LARGE SCALE GENOMIC DNA]</scope>
    <source>
        <strain evidence="3 4">W115</strain>
    </source>
</reference>
<evidence type="ECO:0000313" key="4">
    <source>
        <dbReference type="Proteomes" id="UP001281305"/>
    </source>
</evidence>
<dbReference type="Proteomes" id="UP001281305">
    <property type="component" value="Chromosome"/>
</dbReference>
<dbReference type="InterPro" id="IPR052894">
    <property type="entry name" value="AsmA-related"/>
</dbReference>
<dbReference type="RefSeq" id="WP_317054431.1">
    <property type="nucleotide sequence ID" value="NZ_CP146606.1"/>
</dbReference>
<accession>A0ABZ2TDE3</accession>
<evidence type="ECO:0000313" key="3">
    <source>
        <dbReference type="EMBL" id="WYK17748.1"/>
    </source>
</evidence>
<dbReference type="PANTHER" id="PTHR30441:SF4">
    <property type="entry name" value="PROTEIN ASMA"/>
    <property type="match status" value="1"/>
</dbReference>
<feature type="transmembrane region" description="Helical" evidence="2">
    <location>
        <begin position="21"/>
        <end position="41"/>
    </location>
</feature>
<gene>
    <name evidence="3" type="ORF">RZS32_015290</name>
</gene>
<evidence type="ECO:0000256" key="2">
    <source>
        <dbReference type="SAM" id="Phobius"/>
    </source>
</evidence>
<feature type="region of interest" description="Disordered" evidence="1">
    <location>
        <begin position="831"/>
        <end position="851"/>
    </location>
</feature>
<evidence type="ECO:0008006" key="5">
    <source>
        <dbReference type="Google" id="ProtNLM"/>
    </source>
</evidence>
<organism evidence="3 4">
    <name type="scientific">Roseovarius rhodophyticola</name>
    <dbReference type="NCBI Taxonomy" id="3080827"/>
    <lineage>
        <taxon>Bacteria</taxon>
        <taxon>Pseudomonadati</taxon>
        <taxon>Pseudomonadota</taxon>
        <taxon>Alphaproteobacteria</taxon>
        <taxon>Rhodobacterales</taxon>
        <taxon>Roseobacteraceae</taxon>
        <taxon>Roseovarius</taxon>
    </lineage>
</organism>
<feature type="region of interest" description="Disordered" evidence="1">
    <location>
        <begin position="1089"/>
        <end position="1134"/>
    </location>
</feature>
<dbReference type="PANTHER" id="PTHR30441">
    <property type="entry name" value="DUF748 DOMAIN-CONTAINING PROTEIN"/>
    <property type="match status" value="1"/>
</dbReference>
<keyword evidence="2" id="KW-0472">Membrane</keyword>
<keyword evidence="4" id="KW-1185">Reference proteome</keyword>
<name>A0ABZ2TDE3_9RHOB</name>
<proteinExistence type="predicted"/>
<evidence type="ECO:0000256" key="1">
    <source>
        <dbReference type="SAM" id="MobiDB-lite"/>
    </source>
</evidence>
<keyword evidence="2" id="KW-0812">Transmembrane</keyword>
<keyword evidence="2" id="KW-1133">Transmembrane helix</keyword>
<protein>
    <recommendedName>
        <fullName evidence="5">DUF3971 domain-containing protein</fullName>
    </recommendedName>
</protein>
<dbReference type="EMBL" id="CP146606">
    <property type="protein sequence ID" value="WYK17748.1"/>
    <property type="molecule type" value="Genomic_DNA"/>
</dbReference>